<dbReference type="Proteomes" id="UP001164539">
    <property type="component" value="Chromosome 4"/>
</dbReference>
<accession>A0ACC1YCZ9</accession>
<sequence>MNYPAVSNFGDSNSGTGGFGPRQPKPTNAKNRFCDAKNESERAMFARPEDFGKALYTFDIGQNDVTDEQLLLMNLEHFRPIITDMIDQFASAVQNIYHQEGRTFQIHKTGPFGCLPFYVIPNRTSTVHDENGCVKSRNNIAIEFNRQLKKKVNKLRTELMETVITYIDIYAAKYALISNAKNLGFDDPFDYCCGGDKQKPDSAFCGEKNNKTQVFGVGCQNPSKFVSWDSVHYTQAANKWVFNQIFDVCS</sequence>
<evidence type="ECO:0000313" key="1">
    <source>
        <dbReference type="EMBL" id="KAJ4721690.1"/>
    </source>
</evidence>
<evidence type="ECO:0000313" key="2">
    <source>
        <dbReference type="Proteomes" id="UP001164539"/>
    </source>
</evidence>
<gene>
    <name evidence="1" type="ORF">OWV82_009347</name>
</gene>
<keyword evidence="2" id="KW-1185">Reference proteome</keyword>
<protein>
    <submittedName>
        <fullName evidence="1">GDSL esterase/lipase</fullName>
    </submittedName>
</protein>
<dbReference type="EMBL" id="CM051397">
    <property type="protein sequence ID" value="KAJ4721690.1"/>
    <property type="molecule type" value="Genomic_DNA"/>
</dbReference>
<name>A0ACC1YCZ9_MELAZ</name>
<proteinExistence type="predicted"/>
<reference evidence="1 2" key="1">
    <citation type="journal article" date="2023" name="Science">
        <title>Complex scaffold remodeling in plant triterpene biosynthesis.</title>
        <authorList>
            <person name="De La Pena R."/>
            <person name="Hodgson H."/>
            <person name="Liu J.C."/>
            <person name="Stephenson M.J."/>
            <person name="Martin A.C."/>
            <person name="Owen C."/>
            <person name="Harkess A."/>
            <person name="Leebens-Mack J."/>
            <person name="Jimenez L.E."/>
            <person name="Osbourn A."/>
            <person name="Sattely E.S."/>
        </authorList>
    </citation>
    <scope>NUCLEOTIDE SEQUENCE [LARGE SCALE GENOMIC DNA]</scope>
    <source>
        <strain evidence="2">cv. JPN11</strain>
        <tissue evidence="1">Leaf</tissue>
    </source>
</reference>
<comment type="caution">
    <text evidence="1">The sequence shown here is derived from an EMBL/GenBank/DDBJ whole genome shotgun (WGS) entry which is preliminary data.</text>
</comment>
<organism evidence="1 2">
    <name type="scientific">Melia azedarach</name>
    <name type="common">Chinaberry tree</name>
    <dbReference type="NCBI Taxonomy" id="155640"/>
    <lineage>
        <taxon>Eukaryota</taxon>
        <taxon>Viridiplantae</taxon>
        <taxon>Streptophyta</taxon>
        <taxon>Embryophyta</taxon>
        <taxon>Tracheophyta</taxon>
        <taxon>Spermatophyta</taxon>
        <taxon>Magnoliopsida</taxon>
        <taxon>eudicotyledons</taxon>
        <taxon>Gunneridae</taxon>
        <taxon>Pentapetalae</taxon>
        <taxon>rosids</taxon>
        <taxon>malvids</taxon>
        <taxon>Sapindales</taxon>
        <taxon>Meliaceae</taxon>
        <taxon>Melia</taxon>
    </lineage>
</organism>